<dbReference type="SFLD" id="SFLDG01129">
    <property type="entry name" value="C1.5:_HAD__Beta-PGM__Phosphata"/>
    <property type="match status" value="1"/>
</dbReference>
<dbReference type="SUPFAM" id="SSF56784">
    <property type="entry name" value="HAD-like"/>
    <property type="match status" value="1"/>
</dbReference>
<accession>A0A1L6TGD9</accession>
<name>A0A1L6TGD9_PISSA</name>
<dbReference type="GO" id="GO:0008967">
    <property type="term" value="F:phosphoglycolate phosphatase activity"/>
    <property type="evidence" value="ECO:0007669"/>
    <property type="project" value="UniProtKB-EC"/>
</dbReference>
<dbReference type="GO" id="GO:0005829">
    <property type="term" value="C:cytosol"/>
    <property type="evidence" value="ECO:0007669"/>
    <property type="project" value="TreeGrafter"/>
</dbReference>
<keyword evidence="5" id="KW-0378">Hydrolase</keyword>
<dbReference type="InterPro" id="IPR041492">
    <property type="entry name" value="HAD_2"/>
</dbReference>
<comment type="pathway">
    <text evidence="2">Organic acid metabolism; glycolate biosynthesis; glycolate from 2-phosphoglycolate: step 1/1.</text>
</comment>
<gene>
    <name evidence="5" type="ORF">KU39_275</name>
</gene>
<dbReference type="Proteomes" id="UP000029558">
    <property type="component" value="Chromosome"/>
</dbReference>
<reference evidence="5 6" key="1">
    <citation type="journal article" date="2014" name="Genome Announc.">
        <title>Comparative Genome Analysis of Two Isolates of the Fish Pathogen Piscirickettsia salmonis from Different Hosts Reveals Major Differences in Virulence-Associated Secretion Systems.</title>
        <authorList>
            <person name="Bohle H."/>
            <person name="Henriquez P."/>
            <person name="Grothusen H."/>
            <person name="Navas E."/>
            <person name="Sandoval A."/>
            <person name="Bustamante F."/>
            <person name="Bustos P."/>
            <person name="Mancilla M."/>
        </authorList>
    </citation>
    <scope>NUCLEOTIDE SEQUENCE [LARGE SCALE GENOMIC DNA]</scope>
    <source>
        <strain evidence="6">B1-32597</strain>
    </source>
</reference>
<dbReference type="InterPro" id="IPR006439">
    <property type="entry name" value="HAD-SF_hydro_IA"/>
</dbReference>
<evidence type="ECO:0000256" key="2">
    <source>
        <dbReference type="ARBA" id="ARBA00004818"/>
    </source>
</evidence>
<dbReference type="SFLD" id="SFLDS00003">
    <property type="entry name" value="Haloacid_Dehalogenase"/>
    <property type="match status" value="1"/>
</dbReference>
<dbReference type="InterPro" id="IPR036412">
    <property type="entry name" value="HAD-like_sf"/>
</dbReference>
<evidence type="ECO:0000256" key="4">
    <source>
        <dbReference type="ARBA" id="ARBA00013078"/>
    </source>
</evidence>
<dbReference type="EMBL" id="CP012508">
    <property type="protein sequence ID" value="ALB21459.1"/>
    <property type="molecule type" value="Genomic_DNA"/>
</dbReference>
<dbReference type="Gene3D" id="1.10.150.240">
    <property type="entry name" value="Putative phosphatase, domain 2"/>
    <property type="match status" value="1"/>
</dbReference>
<protein>
    <recommendedName>
        <fullName evidence="4">phosphoglycolate phosphatase</fullName>
        <ecNumber evidence="4">3.1.3.18</ecNumber>
    </recommendedName>
</protein>
<dbReference type="InterPro" id="IPR023214">
    <property type="entry name" value="HAD_sf"/>
</dbReference>
<dbReference type="Gene3D" id="3.40.50.1000">
    <property type="entry name" value="HAD superfamily/HAD-like"/>
    <property type="match status" value="1"/>
</dbReference>
<organism evidence="5 6">
    <name type="scientific">Piscirickettsia salmonis</name>
    <dbReference type="NCBI Taxonomy" id="1238"/>
    <lineage>
        <taxon>Bacteria</taxon>
        <taxon>Pseudomonadati</taxon>
        <taxon>Pseudomonadota</taxon>
        <taxon>Gammaproteobacteria</taxon>
        <taxon>Thiotrichales</taxon>
        <taxon>Piscirickettsiaceae</taxon>
        <taxon>Piscirickettsia</taxon>
    </lineage>
</organism>
<evidence type="ECO:0000256" key="1">
    <source>
        <dbReference type="ARBA" id="ARBA00000830"/>
    </source>
</evidence>
<dbReference type="EC" id="3.1.3.18" evidence="4"/>
<proteinExistence type="inferred from homology"/>
<evidence type="ECO:0000313" key="5">
    <source>
        <dbReference type="EMBL" id="ALB21459.1"/>
    </source>
</evidence>
<evidence type="ECO:0000256" key="3">
    <source>
        <dbReference type="ARBA" id="ARBA00006171"/>
    </source>
</evidence>
<dbReference type="InterPro" id="IPR050155">
    <property type="entry name" value="HAD-like_hydrolase_sf"/>
</dbReference>
<dbReference type="PANTHER" id="PTHR43434:SF1">
    <property type="entry name" value="PHOSPHOGLYCOLATE PHOSPHATASE"/>
    <property type="match status" value="1"/>
</dbReference>
<dbReference type="NCBIfam" id="TIGR01549">
    <property type="entry name" value="HAD-SF-IA-v1"/>
    <property type="match status" value="1"/>
</dbReference>
<dbReference type="GO" id="GO:0006281">
    <property type="term" value="P:DNA repair"/>
    <property type="evidence" value="ECO:0007669"/>
    <property type="project" value="TreeGrafter"/>
</dbReference>
<comment type="similarity">
    <text evidence="3">Belongs to the HAD-like hydrolase superfamily. CbbY/CbbZ/Gph/YieH family.</text>
</comment>
<dbReference type="InterPro" id="IPR023198">
    <property type="entry name" value="PGP-like_dom2"/>
</dbReference>
<dbReference type="AlphaFoldDB" id="A0A1L6TGD9"/>
<dbReference type="RefSeq" id="WP_017376844.1">
    <property type="nucleotide sequence ID" value="NZ_CP013781.1"/>
</dbReference>
<dbReference type="PANTHER" id="PTHR43434">
    <property type="entry name" value="PHOSPHOGLYCOLATE PHOSPHATASE"/>
    <property type="match status" value="1"/>
</dbReference>
<evidence type="ECO:0000313" key="6">
    <source>
        <dbReference type="Proteomes" id="UP000029558"/>
    </source>
</evidence>
<sequence>MKKLKLLVFDWDGTLENSLDNIYLCKKAIADKYNVTPPIREVVSRVLGMSFDSAMSICFPYVNKEQLETLKNEFQLSIQSDKFKSNLYVGAREIIATLKNKGLFLVIATSKSRSALSASMRVNEVDYLFDMTCCGEEFENKPKPKMLHHIMAKFNVNHDEVLMIGDTVTDVLFAKNADIKTICVTWGAQTKDVLNTAKPCKIVDSFKQLEGILETLC</sequence>
<comment type="catalytic activity">
    <reaction evidence="1">
        <text>2-phosphoglycolate + H2O = glycolate + phosphate</text>
        <dbReference type="Rhea" id="RHEA:14369"/>
        <dbReference type="ChEBI" id="CHEBI:15377"/>
        <dbReference type="ChEBI" id="CHEBI:29805"/>
        <dbReference type="ChEBI" id="CHEBI:43474"/>
        <dbReference type="ChEBI" id="CHEBI:58033"/>
        <dbReference type="EC" id="3.1.3.18"/>
    </reaction>
</comment>
<dbReference type="Pfam" id="PF13419">
    <property type="entry name" value="HAD_2"/>
    <property type="match status" value="1"/>
</dbReference>